<evidence type="ECO:0000256" key="1">
    <source>
        <dbReference type="ARBA" id="ARBA00023015"/>
    </source>
</evidence>
<keyword evidence="6" id="KW-1185">Reference proteome</keyword>
<protein>
    <submittedName>
        <fullName evidence="5">GntR family transcriptional regulator</fullName>
    </submittedName>
</protein>
<name>A0ABQ1LQ47_9BURK</name>
<evidence type="ECO:0000313" key="5">
    <source>
        <dbReference type="EMBL" id="GGC26503.1"/>
    </source>
</evidence>
<dbReference type="Proteomes" id="UP000602004">
    <property type="component" value="Unassembled WGS sequence"/>
</dbReference>
<dbReference type="Pfam" id="PF07729">
    <property type="entry name" value="FCD"/>
    <property type="match status" value="1"/>
</dbReference>
<dbReference type="InterPro" id="IPR008920">
    <property type="entry name" value="TF_FadR/GntR_C"/>
</dbReference>
<keyword evidence="3" id="KW-0804">Transcription</keyword>
<evidence type="ECO:0000259" key="4">
    <source>
        <dbReference type="PROSITE" id="PS50949"/>
    </source>
</evidence>
<dbReference type="SMART" id="SM00345">
    <property type="entry name" value="HTH_GNTR"/>
    <property type="match status" value="1"/>
</dbReference>
<dbReference type="Gene3D" id="1.10.10.10">
    <property type="entry name" value="Winged helix-like DNA-binding domain superfamily/Winged helix DNA-binding domain"/>
    <property type="match status" value="1"/>
</dbReference>
<dbReference type="Pfam" id="PF00392">
    <property type="entry name" value="GntR"/>
    <property type="match status" value="1"/>
</dbReference>
<dbReference type="PANTHER" id="PTHR43537">
    <property type="entry name" value="TRANSCRIPTIONAL REGULATOR, GNTR FAMILY"/>
    <property type="match status" value="1"/>
</dbReference>
<dbReference type="EMBL" id="BMHL01000002">
    <property type="protein sequence ID" value="GGC26503.1"/>
    <property type="molecule type" value="Genomic_DNA"/>
</dbReference>
<proteinExistence type="predicted"/>
<dbReference type="SUPFAM" id="SSF46785">
    <property type="entry name" value="Winged helix' DNA-binding domain"/>
    <property type="match status" value="1"/>
</dbReference>
<dbReference type="PROSITE" id="PS50949">
    <property type="entry name" value="HTH_GNTR"/>
    <property type="match status" value="1"/>
</dbReference>
<dbReference type="InterPro" id="IPR011711">
    <property type="entry name" value="GntR_C"/>
</dbReference>
<accession>A0ABQ1LQ47</accession>
<dbReference type="PANTHER" id="PTHR43537:SF20">
    <property type="entry name" value="HTH-TYPE TRANSCRIPTIONAL REPRESSOR GLAR"/>
    <property type="match status" value="1"/>
</dbReference>
<dbReference type="Gene3D" id="1.20.120.530">
    <property type="entry name" value="GntR ligand-binding domain-like"/>
    <property type="match status" value="1"/>
</dbReference>
<evidence type="ECO:0000256" key="3">
    <source>
        <dbReference type="ARBA" id="ARBA00023163"/>
    </source>
</evidence>
<evidence type="ECO:0000313" key="6">
    <source>
        <dbReference type="Proteomes" id="UP000602004"/>
    </source>
</evidence>
<feature type="domain" description="HTH gntR-type" evidence="4">
    <location>
        <begin position="7"/>
        <end position="74"/>
    </location>
</feature>
<dbReference type="InterPro" id="IPR036388">
    <property type="entry name" value="WH-like_DNA-bd_sf"/>
</dbReference>
<keyword evidence="2" id="KW-0238">DNA-binding</keyword>
<dbReference type="InterPro" id="IPR036390">
    <property type="entry name" value="WH_DNA-bd_sf"/>
</dbReference>
<evidence type="ECO:0000256" key="2">
    <source>
        <dbReference type="ARBA" id="ARBA00023125"/>
    </source>
</evidence>
<keyword evidence="1" id="KW-0805">Transcription regulation</keyword>
<comment type="caution">
    <text evidence="5">The sequence shown here is derived from an EMBL/GenBank/DDBJ whole genome shotgun (WGS) entry which is preliminary data.</text>
</comment>
<sequence>MEILVKETLTEAILERLVEDIVSGVLPPEHNLRIEQLKEQYGIGASPLREALARLTSLGFVTNETRRGFRVAPLSQADLSDLTRMRQLVETEALREAIAAGNANWEMEIAGSFAKLSLAVTRHYDAPAEARRTIEIAHKSFHTALLGACRSQRLMELQSTFYDQASRYRHVILADAQELDGFVERHETLMRTVLGRDAEAAAAALSEHLAITPQEVYGLDSRMTER</sequence>
<organism evidence="5 6">
    <name type="scientific">Paraburkholderia caffeinilytica</name>
    <dbReference type="NCBI Taxonomy" id="1761016"/>
    <lineage>
        <taxon>Bacteria</taxon>
        <taxon>Pseudomonadati</taxon>
        <taxon>Pseudomonadota</taxon>
        <taxon>Betaproteobacteria</taxon>
        <taxon>Burkholderiales</taxon>
        <taxon>Burkholderiaceae</taxon>
        <taxon>Paraburkholderia</taxon>
    </lineage>
</organism>
<dbReference type="InterPro" id="IPR000524">
    <property type="entry name" value="Tscrpt_reg_HTH_GntR"/>
</dbReference>
<gene>
    <name evidence="5" type="ORF">GCM10011400_11160</name>
</gene>
<dbReference type="SUPFAM" id="SSF48008">
    <property type="entry name" value="GntR ligand-binding domain-like"/>
    <property type="match status" value="1"/>
</dbReference>
<reference evidence="6" key="1">
    <citation type="journal article" date="2019" name="Int. J. Syst. Evol. Microbiol.">
        <title>The Global Catalogue of Microorganisms (GCM) 10K type strain sequencing project: providing services to taxonomists for standard genome sequencing and annotation.</title>
        <authorList>
            <consortium name="The Broad Institute Genomics Platform"/>
            <consortium name="The Broad Institute Genome Sequencing Center for Infectious Disease"/>
            <person name="Wu L."/>
            <person name="Ma J."/>
        </authorList>
    </citation>
    <scope>NUCLEOTIDE SEQUENCE [LARGE SCALE GENOMIC DNA]</scope>
    <source>
        <strain evidence="6">CGMCC 1.15103</strain>
    </source>
</reference>
<dbReference type="SMART" id="SM00895">
    <property type="entry name" value="FCD"/>
    <property type="match status" value="1"/>
</dbReference>